<keyword evidence="1 2" id="KW-0732">Signal</keyword>
<dbReference type="Proteomes" id="UP001500367">
    <property type="component" value="Unassembled WGS sequence"/>
</dbReference>
<dbReference type="EMBL" id="BAABCT010000006">
    <property type="protein sequence ID" value="GAA4076642.1"/>
    <property type="molecule type" value="Genomic_DNA"/>
</dbReference>
<dbReference type="NCBIfam" id="TIGR04183">
    <property type="entry name" value="Por_Secre_tail"/>
    <property type="match status" value="1"/>
</dbReference>
<evidence type="ECO:0000313" key="5">
    <source>
        <dbReference type="Proteomes" id="UP001500367"/>
    </source>
</evidence>
<dbReference type="InterPro" id="IPR055015">
    <property type="entry name" value="GCX_COOH"/>
</dbReference>
<reference evidence="5" key="1">
    <citation type="journal article" date="2019" name="Int. J. Syst. Evol. Microbiol.">
        <title>The Global Catalogue of Microorganisms (GCM) 10K type strain sequencing project: providing services to taxonomists for standard genome sequencing and annotation.</title>
        <authorList>
            <consortium name="The Broad Institute Genomics Platform"/>
            <consortium name="The Broad Institute Genome Sequencing Center for Infectious Disease"/>
            <person name="Wu L."/>
            <person name="Ma J."/>
        </authorList>
    </citation>
    <scope>NUCLEOTIDE SEQUENCE [LARGE SCALE GENOMIC DNA]</scope>
    <source>
        <strain evidence="5">JCM 17069</strain>
    </source>
</reference>
<dbReference type="RefSeq" id="WP_344816863.1">
    <property type="nucleotide sequence ID" value="NZ_BAABCT010000006.1"/>
</dbReference>
<evidence type="ECO:0000259" key="3">
    <source>
        <dbReference type="Pfam" id="PF18962"/>
    </source>
</evidence>
<name>A0ABP7VYK9_9FLAO</name>
<evidence type="ECO:0000313" key="4">
    <source>
        <dbReference type="EMBL" id="GAA4076642.1"/>
    </source>
</evidence>
<comment type="caution">
    <text evidence="4">The sequence shown here is derived from an EMBL/GenBank/DDBJ whole genome shotgun (WGS) entry which is preliminary data.</text>
</comment>
<dbReference type="InterPro" id="IPR026444">
    <property type="entry name" value="Secre_tail"/>
</dbReference>
<feature type="chain" id="PRO_5046571030" description="Secretion system C-terminal sorting domain-containing protein" evidence="2">
    <location>
        <begin position="23"/>
        <end position="653"/>
    </location>
</feature>
<feature type="signal peptide" evidence="2">
    <location>
        <begin position="1"/>
        <end position="22"/>
    </location>
</feature>
<accession>A0ABP7VYK9</accession>
<sequence length="653" mass="71623">MIKIFKIVLIALLFFNSNSLVAQVNEYLEAENKRVSRTEKTEKEVERFISDNFNKYKLAVEVTDEVIKHLREEEDFTDIQLEKALIDAKRYELRKLFFSRNREAVADYKAIELPASVAQNCVNGDFEDGTAGYTFWADLHPQPGSGTSFFQSCATPTVLTTTNVLAPTTNNFNSRATVINSAASGYQQFDPVLASFGVNVPTLNTNGGTKAIKLNNTGGMGSSDLTTVSRYFPVINQSTIDFNFSLVMDNKPGHAQDIQPYFRARVLDQYGNVVDEFCIIANPNNCLFSTINVNSDRRVLYTGWICARLNVGDILNQPGTIEFSVSDCQPSAHFGTVYIDNICGFTCASPQLGAINTNPTNINCPSPTSTIPIEVCGTYAAPANAVLNTISMQITQGGVVIATLNTPSQLTANTFCFSFLPSVFGTNPSGNFEFQVNADFNVNCTAGTFLYEISDNSANVGPDVTFIDCCIPTLTLTSPTDDSNNLAIPAIKKRERSDWIKASNIISVGDNIQGNGVVYHAENYVELNPGFEAVLGSQFAAYPEGCSSTFVYRPGEEQSVYQEIPEENINLVKLVNGFSIIPNPSSNFIEVVMNDGNFNKLSIATIDGKIVYEKQVDTINRTQVDVSKYPTGIYIVNVISDDGQVHTEKLIKN</sequence>
<evidence type="ECO:0000256" key="1">
    <source>
        <dbReference type="ARBA" id="ARBA00022729"/>
    </source>
</evidence>
<proteinExistence type="predicted"/>
<keyword evidence="5" id="KW-1185">Reference proteome</keyword>
<organism evidence="4 5">
    <name type="scientific">Flavobacterium cheonanense</name>
    <dbReference type="NCBI Taxonomy" id="706183"/>
    <lineage>
        <taxon>Bacteria</taxon>
        <taxon>Pseudomonadati</taxon>
        <taxon>Bacteroidota</taxon>
        <taxon>Flavobacteriia</taxon>
        <taxon>Flavobacteriales</taxon>
        <taxon>Flavobacteriaceae</taxon>
        <taxon>Flavobacterium</taxon>
    </lineage>
</organism>
<feature type="domain" description="Secretion system C-terminal sorting" evidence="3">
    <location>
        <begin position="580"/>
        <end position="651"/>
    </location>
</feature>
<evidence type="ECO:0000256" key="2">
    <source>
        <dbReference type="SAM" id="SignalP"/>
    </source>
</evidence>
<gene>
    <name evidence="4" type="ORF">GCM10022389_23070</name>
</gene>
<dbReference type="Pfam" id="PF18962">
    <property type="entry name" value="Por_Secre_tail"/>
    <property type="match status" value="1"/>
</dbReference>
<protein>
    <recommendedName>
        <fullName evidence="3">Secretion system C-terminal sorting domain-containing protein</fullName>
    </recommendedName>
</protein>
<dbReference type="NCBIfam" id="NF045639">
    <property type="entry name" value="GCX_COOH"/>
    <property type="match status" value="1"/>
</dbReference>